<comment type="caution">
    <text evidence="7">Lacks conserved residue(s) required for the propagation of feature annotation.</text>
</comment>
<comment type="function">
    <text evidence="7">Catalyzes the oxidation of glucose 6-phosphate to 6-phosphogluconolactone.</text>
</comment>
<feature type="binding site" evidence="7">
    <location>
        <position position="379"/>
    </location>
    <ligand>
        <name>substrate</name>
    </ligand>
</feature>
<evidence type="ECO:0000259" key="9">
    <source>
        <dbReference type="Pfam" id="PF02781"/>
    </source>
</evidence>
<dbReference type="Gene3D" id="3.40.50.720">
    <property type="entry name" value="NAD(P)-binding Rossmann-like Domain"/>
    <property type="match status" value="1"/>
</dbReference>
<dbReference type="InterPro" id="IPR019796">
    <property type="entry name" value="G6P_DH_AS"/>
</dbReference>
<keyword evidence="4 7" id="KW-0521">NADP</keyword>
<organism evidence="10">
    <name type="scientific">uncultured spirochete</name>
    <dbReference type="NCBI Taxonomy" id="156406"/>
    <lineage>
        <taxon>Bacteria</taxon>
        <taxon>Pseudomonadati</taxon>
        <taxon>Spirochaetota</taxon>
        <taxon>Spirochaetia</taxon>
        <taxon>Spirochaetales</taxon>
        <taxon>environmental samples</taxon>
    </lineage>
</organism>
<evidence type="ECO:0000256" key="5">
    <source>
        <dbReference type="ARBA" id="ARBA00023002"/>
    </source>
</evidence>
<feature type="domain" description="Glucose-6-phosphate dehydrogenase C-terminal" evidence="9">
    <location>
        <begin position="223"/>
        <end position="508"/>
    </location>
</feature>
<keyword evidence="3 7" id="KW-0313">Glucose metabolism</keyword>
<reference evidence="10" key="1">
    <citation type="submission" date="2017-02" db="EMBL/GenBank/DDBJ databases">
        <authorList>
            <person name="Regsiter A."/>
            <person name="William W."/>
        </authorList>
    </citation>
    <scope>NUCLEOTIDE SEQUENCE</scope>
    <source>
        <strain evidence="10">BdmA 4</strain>
    </source>
</reference>
<feature type="binding site" evidence="7">
    <location>
        <position position="249"/>
    </location>
    <ligand>
        <name>substrate</name>
    </ligand>
</feature>
<dbReference type="PANTHER" id="PTHR23429">
    <property type="entry name" value="GLUCOSE-6-PHOSPHATE 1-DEHYDROGENASE G6PD"/>
    <property type="match status" value="1"/>
</dbReference>
<dbReference type="PROSITE" id="PS00069">
    <property type="entry name" value="G6P_DEHYDROGENASE"/>
    <property type="match status" value="1"/>
</dbReference>
<dbReference type="AlphaFoldDB" id="A0A3P3XRP6"/>
<feature type="binding site" evidence="7">
    <location>
        <position position="181"/>
    </location>
    <ligand>
        <name>NADP(+)</name>
        <dbReference type="ChEBI" id="CHEBI:58349"/>
    </ligand>
</feature>
<dbReference type="Pfam" id="PF00479">
    <property type="entry name" value="G6PD_N"/>
    <property type="match status" value="1"/>
</dbReference>
<comment type="similarity">
    <text evidence="2 7">Belongs to the glucose-6-phosphate dehydrogenase family.</text>
</comment>
<evidence type="ECO:0000256" key="3">
    <source>
        <dbReference type="ARBA" id="ARBA00022526"/>
    </source>
</evidence>
<dbReference type="InterPro" id="IPR022674">
    <property type="entry name" value="G6P_DH_NAD-bd"/>
</dbReference>
<dbReference type="SUPFAM" id="SSF55347">
    <property type="entry name" value="Glyceraldehyde-3-phosphate dehydrogenase-like, C-terminal domain"/>
    <property type="match status" value="1"/>
</dbReference>
<feature type="binding site" evidence="7">
    <location>
        <begin position="107"/>
        <end position="108"/>
    </location>
    <ligand>
        <name>NADP(+)</name>
        <dbReference type="ChEBI" id="CHEBI:58349"/>
    </ligand>
</feature>
<dbReference type="SUPFAM" id="SSF51735">
    <property type="entry name" value="NAD(P)-binding Rossmann-fold domains"/>
    <property type="match status" value="1"/>
</dbReference>
<feature type="binding site" evidence="7">
    <location>
        <position position="211"/>
    </location>
    <ligand>
        <name>substrate</name>
    </ligand>
</feature>
<dbReference type="UniPathway" id="UPA00115">
    <property type="reaction ID" value="UER00408"/>
</dbReference>
<name>A0A3P3XRP6_9SPIR</name>
<dbReference type="HAMAP" id="MF_00966">
    <property type="entry name" value="G6PD"/>
    <property type="match status" value="1"/>
</dbReference>
<dbReference type="GO" id="GO:0005829">
    <property type="term" value="C:cytosol"/>
    <property type="evidence" value="ECO:0007669"/>
    <property type="project" value="TreeGrafter"/>
</dbReference>
<dbReference type="GO" id="GO:0004345">
    <property type="term" value="F:glucose-6-phosphate dehydrogenase activity"/>
    <property type="evidence" value="ECO:0007669"/>
    <property type="project" value="UniProtKB-UniRule"/>
</dbReference>
<feature type="binding site" evidence="7">
    <location>
        <position position="215"/>
    </location>
    <ligand>
        <name>substrate</name>
    </ligand>
</feature>
<evidence type="ECO:0000256" key="1">
    <source>
        <dbReference type="ARBA" id="ARBA00004937"/>
    </source>
</evidence>
<feature type="binding site" evidence="7">
    <location>
        <position position="374"/>
    </location>
    <ligand>
        <name>substrate</name>
    </ligand>
</feature>
<dbReference type="InterPro" id="IPR001282">
    <property type="entry name" value="G6P_DH"/>
</dbReference>
<dbReference type="InterPro" id="IPR022675">
    <property type="entry name" value="G6P_DH_C"/>
</dbReference>
<dbReference type="GO" id="GO:0006006">
    <property type="term" value="P:glucose metabolic process"/>
    <property type="evidence" value="ECO:0007669"/>
    <property type="project" value="UniProtKB-KW"/>
</dbReference>
<evidence type="ECO:0000256" key="2">
    <source>
        <dbReference type="ARBA" id="ARBA00009975"/>
    </source>
</evidence>
<dbReference type="EMBL" id="FWDO01000005">
    <property type="protein sequence ID" value="SLM18968.1"/>
    <property type="molecule type" value="Genomic_DNA"/>
</dbReference>
<protein>
    <recommendedName>
        <fullName evidence="7">Glucose-6-phosphate 1-dehydrogenase</fullName>
        <shortName evidence="7">G6PD</shortName>
        <ecNumber evidence="7">1.1.1.49</ecNumber>
    </recommendedName>
</protein>
<dbReference type="InterPro" id="IPR036291">
    <property type="entry name" value="NAD(P)-bd_dom_sf"/>
</dbReference>
<feature type="binding site" evidence="7">
    <location>
        <position position="268"/>
    </location>
    <ligand>
        <name>substrate</name>
    </ligand>
</feature>
<dbReference type="PIRSF" id="PIRSF000110">
    <property type="entry name" value="G6PD"/>
    <property type="match status" value="1"/>
</dbReference>
<dbReference type="GO" id="GO:0009051">
    <property type="term" value="P:pentose-phosphate shunt, oxidative branch"/>
    <property type="evidence" value="ECO:0007669"/>
    <property type="project" value="TreeGrafter"/>
</dbReference>
<feature type="binding site" evidence="7">
    <location>
        <position position="62"/>
    </location>
    <ligand>
        <name>NADP(+)</name>
        <dbReference type="ChEBI" id="CHEBI:58349"/>
    </ligand>
</feature>
<evidence type="ECO:0000256" key="6">
    <source>
        <dbReference type="ARBA" id="ARBA00023277"/>
    </source>
</evidence>
<dbReference type="GO" id="GO:0050661">
    <property type="term" value="F:NADP binding"/>
    <property type="evidence" value="ECO:0007669"/>
    <property type="project" value="UniProtKB-UniRule"/>
</dbReference>
<comment type="pathway">
    <text evidence="1 7">Carbohydrate degradation; pentose phosphate pathway; D-ribulose 5-phosphate from D-glucose 6-phosphate (oxidative stage): step 1/3.</text>
</comment>
<keyword evidence="6 7" id="KW-0119">Carbohydrate metabolism</keyword>
<comment type="catalytic activity">
    <reaction evidence="7">
        <text>D-glucose 6-phosphate + NADP(+) = 6-phospho-D-glucono-1,5-lactone + NADPH + H(+)</text>
        <dbReference type="Rhea" id="RHEA:15841"/>
        <dbReference type="ChEBI" id="CHEBI:15378"/>
        <dbReference type="ChEBI" id="CHEBI:57783"/>
        <dbReference type="ChEBI" id="CHEBI:57955"/>
        <dbReference type="ChEBI" id="CHEBI:58349"/>
        <dbReference type="ChEBI" id="CHEBI:61548"/>
        <dbReference type="EC" id="1.1.1.49"/>
    </reaction>
</comment>
<evidence type="ECO:0000259" key="8">
    <source>
        <dbReference type="Pfam" id="PF00479"/>
    </source>
</evidence>
<evidence type="ECO:0000256" key="4">
    <source>
        <dbReference type="ARBA" id="ARBA00022857"/>
    </source>
</evidence>
<gene>
    <name evidence="7 10" type="primary">zwf</name>
    <name evidence="10" type="ORF">SPIRO4BDMA_50483</name>
</gene>
<dbReference type="PANTHER" id="PTHR23429:SF0">
    <property type="entry name" value="GLUCOSE-6-PHOSPHATE 1-DEHYDROGENASE"/>
    <property type="match status" value="1"/>
</dbReference>
<feature type="active site" description="Proton acceptor" evidence="7">
    <location>
        <position position="273"/>
    </location>
</feature>
<dbReference type="NCBIfam" id="TIGR00871">
    <property type="entry name" value="zwf"/>
    <property type="match status" value="1"/>
</dbReference>
<dbReference type="PRINTS" id="PR00079">
    <property type="entry name" value="G6PDHDRGNASE"/>
</dbReference>
<sequence length="527" mass="59735">MNIADDSPYCRLDTTRFSPEPALFFVFGASGDLASRKIFPALYDLYLEKQLPVGLLMIGAARREYSTEQFREIMRTSCMAHSRHKAEALHDEAWHDFSQRIFYLRNDVEDTGSYATIRKLVVERDRSVLAGLGPGAELPENTLYYLAVTPEFFPVIAENLGRSGCGSDASSQGWRRLVVEKPYGKDQQSAARLTESLHRWFEERDIYRIDHYLGKEAVQNLLHFRFANTIFEPVWNRNYIDRIEITVVEQEGIGTRGGYYDGFGAARDMLQNHLTQLLCLTVMEPPASLSPEHIRDEKVKVLRAIPEYSKEQILARARRGQYMAGTDAQGRAVPDYRAEHKVRPDSATETYASLTLSVENWRFSDVPITLRTGKALAEKYSEIVLYFKRPPSALFAALCGDRLATNSLTVRIQPDEGIWLSFNAKVPGEPAIRSNSLRFSYREVTDYFPEAYERLILDALSGDSTLFIRADESELAWKVIDRLEAAWASVESGSNPEEGGLLRYSAGTSLKALRHQIEESPRLEGIS</sequence>
<proteinExistence type="inferred from homology"/>
<dbReference type="Gene3D" id="3.30.360.10">
    <property type="entry name" value="Dihydrodipicolinate Reductase, domain 2"/>
    <property type="match status" value="1"/>
</dbReference>
<feature type="domain" description="Glucose-6-phosphate dehydrogenase NAD-binding" evidence="8">
    <location>
        <begin position="26"/>
        <end position="220"/>
    </location>
</feature>
<dbReference type="EC" id="1.1.1.49" evidence="7"/>
<evidence type="ECO:0000256" key="7">
    <source>
        <dbReference type="HAMAP-Rule" id="MF_00966"/>
    </source>
</evidence>
<accession>A0A3P3XRP6</accession>
<dbReference type="Pfam" id="PF02781">
    <property type="entry name" value="G6PD_C"/>
    <property type="match status" value="1"/>
</dbReference>
<keyword evidence="5 7" id="KW-0560">Oxidoreductase</keyword>
<evidence type="ECO:0000313" key="10">
    <source>
        <dbReference type="EMBL" id="SLM18968.1"/>
    </source>
</evidence>